<dbReference type="Gene3D" id="2.40.50.140">
    <property type="entry name" value="Nucleic acid-binding proteins"/>
    <property type="match status" value="1"/>
</dbReference>
<organism evidence="1 2">
    <name type="scientific">Phanerochaete carnosa (strain HHB-10118-sp)</name>
    <name type="common">White-rot fungus</name>
    <name type="synonym">Peniophora carnosa</name>
    <dbReference type="NCBI Taxonomy" id="650164"/>
    <lineage>
        <taxon>Eukaryota</taxon>
        <taxon>Fungi</taxon>
        <taxon>Dikarya</taxon>
        <taxon>Basidiomycota</taxon>
        <taxon>Agaricomycotina</taxon>
        <taxon>Agaricomycetes</taxon>
        <taxon>Polyporales</taxon>
        <taxon>Phanerochaetaceae</taxon>
        <taxon>Phanerochaete</taxon>
    </lineage>
</organism>
<gene>
    <name evidence="1" type="ORF">PHACADRAFT_258891</name>
</gene>
<proteinExistence type="predicted"/>
<dbReference type="KEGG" id="pco:PHACADRAFT_258891"/>
<protein>
    <submittedName>
        <fullName evidence="1">Uncharacterized protein</fullName>
    </submittedName>
</protein>
<keyword evidence="2" id="KW-1185">Reference proteome</keyword>
<dbReference type="HOGENOM" id="CLU_069053_1_0_1"/>
<dbReference type="Proteomes" id="UP000008370">
    <property type="component" value="Unassembled WGS sequence"/>
</dbReference>
<accession>K5WWI2</accession>
<dbReference type="RefSeq" id="XP_007397470.1">
    <property type="nucleotide sequence ID" value="XM_007397408.1"/>
</dbReference>
<dbReference type="AlphaFoldDB" id="K5WWI2"/>
<dbReference type="InterPro" id="IPR012340">
    <property type="entry name" value="NA-bd_OB-fold"/>
</dbReference>
<sequence length="255" mass="27525">MDDVTRADQSVFQSMRETTFLRPSQSLVRSMQETQDTTSFGYSQLTGDASDASVVRFPAFHFSLHSLSSLAALEHSPSGTGPQRVSYPFPSGKRKVNLLVAVLELEGPDTIRIKKGTDAGKEVSILRVIVGDQDGGICRLAAWREVAEQWGGAYADSGDPSLKKGDIVYFQNILVSKEVSSSAAADTRITSSISLTASPALNSSMSICYRTMPWGDDPAGEKLRPDLRLGYSDAAVRKVASVVQWFQSTAGLPVI</sequence>
<reference evidence="1 2" key="1">
    <citation type="journal article" date="2012" name="BMC Genomics">
        <title>Comparative genomics of the white-rot fungi, Phanerochaete carnosa and P. chrysosporium, to elucidate the genetic basis of the distinct wood types they colonize.</title>
        <authorList>
            <person name="Suzuki H."/>
            <person name="MacDonald J."/>
            <person name="Syed K."/>
            <person name="Salamov A."/>
            <person name="Hori C."/>
            <person name="Aerts A."/>
            <person name="Henrissat B."/>
            <person name="Wiebenga A."/>
            <person name="vanKuyk P.A."/>
            <person name="Barry K."/>
            <person name="Lindquist E."/>
            <person name="LaButti K."/>
            <person name="Lapidus A."/>
            <person name="Lucas S."/>
            <person name="Coutinho P."/>
            <person name="Gong Y."/>
            <person name="Samejima M."/>
            <person name="Mahadevan R."/>
            <person name="Abou-Zaid M."/>
            <person name="de Vries R.P."/>
            <person name="Igarashi K."/>
            <person name="Yadav J.S."/>
            <person name="Grigoriev I.V."/>
            <person name="Master E.R."/>
        </authorList>
    </citation>
    <scope>NUCLEOTIDE SEQUENCE [LARGE SCALE GENOMIC DNA]</scope>
    <source>
        <strain evidence="1 2">HHB-10118-sp</strain>
    </source>
</reference>
<evidence type="ECO:0000313" key="1">
    <source>
        <dbReference type="EMBL" id="EKM54792.1"/>
    </source>
</evidence>
<dbReference type="STRING" id="650164.K5WWI2"/>
<dbReference type="EMBL" id="JH930473">
    <property type="protein sequence ID" value="EKM54792.1"/>
    <property type="molecule type" value="Genomic_DNA"/>
</dbReference>
<dbReference type="SUPFAM" id="SSF50249">
    <property type="entry name" value="Nucleic acid-binding proteins"/>
    <property type="match status" value="1"/>
</dbReference>
<dbReference type="OrthoDB" id="2570580at2759"/>
<dbReference type="InParanoid" id="K5WWI2"/>
<evidence type="ECO:0000313" key="2">
    <source>
        <dbReference type="Proteomes" id="UP000008370"/>
    </source>
</evidence>
<dbReference type="GeneID" id="18917237"/>
<name>K5WWI2_PHACS</name>